<dbReference type="RefSeq" id="WP_231936571.1">
    <property type="nucleotide sequence ID" value="NC_012803.1"/>
</dbReference>
<dbReference type="GO" id="GO:0009103">
    <property type="term" value="P:lipopolysaccharide biosynthetic process"/>
    <property type="evidence" value="ECO:0007669"/>
    <property type="project" value="TreeGrafter"/>
</dbReference>
<dbReference type="SUPFAM" id="SSF53756">
    <property type="entry name" value="UDP-Glycosyltransferase/glycogen phosphorylase"/>
    <property type="match status" value="1"/>
</dbReference>
<dbReference type="CDD" id="cd03801">
    <property type="entry name" value="GT4_PimA-like"/>
    <property type="match status" value="1"/>
</dbReference>
<proteinExistence type="predicted"/>
<accession>A0A7Z7KMB6</accession>
<name>A0A7Z7KMB6_MICLC</name>
<dbReference type="Proteomes" id="UP000248985">
    <property type="component" value="Chromosome 1"/>
</dbReference>
<dbReference type="GO" id="GO:0016757">
    <property type="term" value="F:glycosyltransferase activity"/>
    <property type="evidence" value="ECO:0007669"/>
    <property type="project" value="TreeGrafter"/>
</dbReference>
<dbReference type="Pfam" id="PF13692">
    <property type="entry name" value="Glyco_trans_1_4"/>
    <property type="match status" value="1"/>
</dbReference>
<reference evidence="2 3" key="1">
    <citation type="submission" date="2018-06" db="EMBL/GenBank/DDBJ databases">
        <authorList>
            <consortium name="Pathogen Informatics"/>
            <person name="Doyle S."/>
        </authorList>
    </citation>
    <scope>NUCLEOTIDE SEQUENCE [LARGE SCALE GENOMIC DNA]</scope>
    <source>
        <strain evidence="2 3">NCTC2665</strain>
    </source>
</reference>
<evidence type="ECO:0000256" key="1">
    <source>
        <dbReference type="ARBA" id="ARBA00022679"/>
    </source>
</evidence>
<dbReference type="GeneID" id="93344746"/>
<dbReference type="AlphaFoldDB" id="A0A7Z7KMB6"/>
<organism evidence="2 3">
    <name type="scientific">Micrococcus luteus (strain ATCC 4698 / DSM 20030 / JCM 1464 / CCM 169 / CCUG 5858 / IAM 1056 / NBRC 3333 / NCIMB 9278 / NCTC 2665 / VKM Ac-2230)</name>
    <name type="common">Micrococcus lysodeikticus</name>
    <dbReference type="NCBI Taxonomy" id="465515"/>
    <lineage>
        <taxon>Bacteria</taxon>
        <taxon>Bacillati</taxon>
        <taxon>Actinomycetota</taxon>
        <taxon>Actinomycetes</taxon>
        <taxon>Micrococcales</taxon>
        <taxon>Micrococcaceae</taxon>
        <taxon>Micrococcus</taxon>
    </lineage>
</organism>
<protein>
    <submittedName>
        <fullName evidence="2">Glycogen synthase</fullName>
    </submittedName>
</protein>
<keyword evidence="1" id="KW-0808">Transferase</keyword>
<sequence>MGFLVALNRDRDSYQVPVALAEANQLTRFVTDYYHGKPGQVLPSLRHRRAEAIRPSQVVTSAGAFVTQLPYEVMRRVRPTDFPSERVEGALGATVARVARRHPDLDLLLYSGSARQAFEGPSRGRRILFQYHPSPQFIEQTLAEVDELAGLRPWWAEAEVDNPGLEAKHRAEVAAADSAICASEFTRRGLVQGGMAETDVAVVPYGSPAPDTGPVPEPTAQQTFLFVGQGVQRKGLHLLVEAWRQADLGDARLVVVASRLDPEIERFAEGAPRLDLRGRADRAELEDLMRTSDTLVLPSVVEGFGLVLGEALAHGARLIASSNTGLSGMGLPPHLGRVVEAGKVAALVAALEEFRASYDPARSYRADALREAERLSWAGFRQGIRDAVGIGGTR</sequence>
<dbReference type="EMBL" id="LS483396">
    <property type="protein sequence ID" value="SQG49062.1"/>
    <property type="molecule type" value="Genomic_DNA"/>
</dbReference>
<gene>
    <name evidence="2" type="ORF">NCTC2665_01593</name>
</gene>
<dbReference type="PANTHER" id="PTHR46401">
    <property type="entry name" value="GLYCOSYLTRANSFERASE WBBK-RELATED"/>
    <property type="match status" value="1"/>
</dbReference>
<dbReference type="PANTHER" id="PTHR46401:SF2">
    <property type="entry name" value="GLYCOSYLTRANSFERASE WBBK-RELATED"/>
    <property type="match status" value="1"/>
</dbReference>
<dbReference type="Gene3D" id="3.40.50.2000">
    <property type="entry name" value="Glycogen Phosphorylase B"/>
    <property type="match status" value="1"/>
</dbReference>
<evidence type="ECO:0000313" key="2">
    <source>
        <dbReference type="EMBL" id="SQG49062.1"/>
    </source>
</evidence>
<evidence type="ECO:0000313" key="3">
    <source>
        <dbReference type="Proteomes" id="UP000248985"/>
    </source>
</evidence>